<dbReference type="eggNOG" id="COG0265">
    <property type="taxonomic scope" value="Bacteria"/>
</dbReference>
<feature type="domain" description="PDZ" evidence="5">
    <location>
        <begin position="261"/>
        <end position="373"/>
    </location>
</feature>
<gene>
    <name evidence="6" type="ordered locus">Deipe_3281</name>
</gene>
<dbReference type="PATRIC" id="fig|937777.3.peg.3296"/>
<evidence type="ECO:0000256" key="2">
    <source>
        <dbReference type="ARBA" id="ARBA00022670"/>
    </source>
</evidence>
<dbReference type="PRINTS" id="PR00834">
    <property type="entry name" value="PROTEASES2C"/>
</dbReference>
<feature type="signal peptide" evidence="4">
    <location>
        <begin position="1"/>
        <end position="39"/>
    </location>
</feature>
<keyword evidence="2 6" id="KW-0645">Protease</keyword>
<evidence type="ECO:0000259" key="5">
    <source>
        <dbReference type="PROSITE" id="PS50106"/>
    </source>
</evidence>
<dbReference type="Gene3D" id="2.30.42.10">
    <property type="match status" value="1"/>
</dbReference>
<organism evidence="6 7">
    <name type="scientific">Deinococcus peraridilitoris (strain DSM 19664 / LMG 22246 / CIP 109416 / KR-200)</name>
    <dbReference type="NCBI Taxonomy" id="937777"/>
    <lineage>
        <taxon>Bacteria</taxon>
        <taxon>Thermotogati</taxon>
        <taxon>Deinococcota</taxon>
        <taxon>Deinococci</taxon>
        <taxon>Deinococcales</taxon>
        <taxon>Deinococcaceae</taxon>
        <taxon>Deinococcus</taxon>
    </lineage>
</organism>
<dbReference type="PANTHER" id="PTHR43343">
    <property type="entry name" value="PEPTIDASE S12"/>
    <property type="match status" value="1"/>
</dbReference>
<evidence type="ECO:0000313" key="6">
    <source>
        <dbReference type="EMBL" id="AFZ68722.1"/>
    </source>
</evidence>
<dbReference type="STRING" id="937777.Deipe_3281"/>
<accession>L0A6C6</accession>
<keyword evidence="3" id="KW-0378">Hydrolase</keyword>
<sequence>MSQSSFTALGHHREVKQTRSRVLTALASALLLTAPLAAAQSAPAAPANRTSSTQAQNAAARVPAEVYQKNRAAAFRIEQRDDNGELDGIGTGYFINKDGLALTAYHVVFGAKNLRARTLSGEVLPVKVVGYDDGNDIAVVQVEVKKDVPFLPLAAEAPKTGDAALAIGNGGGRFLRAEYGNLQRLSVEAGRADFPSGTFELDAQLVPGDSGGPIINAKGEAIGVVSYIQVGSASGQGARSSARGMQIISYAVPVSRESTLVAALTKGEKRDAPVIGIRGGTDLRDEAFVPTGLGPKPGVVFFEVTPGSPAAKAGLRPIETLQQPRSPNDYPKLRGDVILAVDGKSVRDFTDLLTQVRARKVGDTVTLTVQRGEETVQLKMTLEGRAQVQMNR</sequence>
<protein>
    <submittedName>
        <fullName evidence="6">Trypsin-like serine protease with C-terminal PDZ domain protein</fullName>
    </submittedName>
</protein>
<dbReference type="Proteomes" id="UP000010467">
    <property type="component" value="Chromosome"/>
</dbReference>
<proteinExistence type="inferred from homology"/>
<evidence type="ECO:0000256" key="3">
    <source>
        <dbReference type="ARBA" id="ARBA00022801"/>
    </source>
</evidence>
<dbReference type="HOGENOM" id="CLU_020120_2_0_0"/>
<dbReference type="KEGG" id="dpd:Deipe_3281"/>
<dbReference type="EMBL" id="CP003382">
    <property type="protein sequence ID" value="AFZ68722.1"/>
    <property type="molecule type" value="Genomic_DNA"/>
</dbReference>
<reference evidence="7" key="1">
    <citation type="submission" date="2012-03" db="EMBL/GenBank/DDBJ databases">
        <title>Complete sequence of chromosome of Deinococcus peraridilitoris DSM 19664.</title>
        <authorList>
            <person name="Lucas S."/>
            <person name="Copeland A."/>
            <person name="Lapidus A."/>
            <person name="Glavina del Rio T."/>
            <person name="Dalin E."/>
            <person name="Tice H."/>
            <person name="Bruce D."/>
            <person name="Goodwin L."/>
            <person name="Pitluck S."/>
            <person name="Peters L."/>
            <person name="Mikhailova N."/>
            <person name="Lu M."/>
            <person name="Kyrpides N."/>
            <person name="Mavromatis K."/>
            <person name="Ivanova N."/>
            <person name="Brettin T."/>
            <person name="Detter J.C."/>
            <person name="Han C."/>
            <person name="Larimer F."/>
            <person name="Land M."/>
            <person name="Hauser L."/>
            <person name="Markowitz V."/>
            <person name="Cheng J.-F."/>
            <person name="Hugenholtz P."/>
            <person name="Woyke T."/>
            <person name="Wu D."/>
            <person name="Pukall R."/>
            <person name="Steenblock K."/>
            <person name="Brambilla E."/>
            <person name="Klenk H.-P."/>
            <person name="Eisen J.A."/>
        </authorList>
    </citation>
    <scope>NUCLEOTIDE SEQUENCE [LARGE SCALE GENOMIC DNA]</scope>
    <source>
        <strain evidence="7">DSM 19664 / LMG 22246 / CIP 109416 / KR-200</strain>
    </source>
</reference>
<dbReference type="SUPFAM" id="SSF50156">
    <property type="entry name" value="PDZ domain-like"/>
    <property type="match status" value="1"/>
</dbReference>
<dbReference type="InterPro" id="IPR043504">
    <property type="entry name" value="Peptidase_S1_PA_chymotrypsin"/>
</dbReference>
<feature type="chain" id="PRO_5003939616" evidence="4">
    <location>
        <begin position="40"/>
        <end position="392"/>
    </location>
</feature>
<dbReference type="SMART" id="SM00228">
    <property type="entry name" value="PDZ"/>
    <property type="match status" value="1"/>
</dbReference>
<dbReference type="InterPro" id="IPR036034">
    <property type="entry name" value="PDZ_sf"/>
</dbReference>
<name>L0A6C6_DEIPD</name>
<dbReference type="SUPFAM" id="SSF50494">
    <property type="entry name" value="Trypsin-like serine proteases"/>
    <property type="match status" value="1"/>
</dbReference>
<evidence type="ECO:0000256" key="4">
    <source>
        <dbReference type="SAM" id="SignalP"/>
    </source>
</evidence>
<dbReference type="InterPro" id="IPR001940">
    <property type="entry name" value="Peptidase_S1C"/>
</dbReference>
<dbReference type="InterPro" id="IPR001478">
    <property type="entry name" value="PDZ"/>
</dbReference>
<dbReference type="InterPro" id="IPR009003">
    <property type="entry name" value="Peptidase_S1_PA"/>
</dbReference>
<dbReference type="AlphaFoldDB" id="L0A6C6"/>
<dbReference type="GO" id="GO:0004252">
    <property type="term" value="F:serine-type endopeptidase activity"/>
    <property type="evidence" value="ECO:0007669"/>
    <property type="project" value="InterPro"/>
</dbReference>
<dbReference type="PROSITE" id="PS50106">
    <property type="entry name" value="PDZ"/>
    <property type="match status" value="1"/>
</dbReference>
<evidence type="ECO:0000256" key="1">
    <source>
        <dbReference type="ARBA" id="ARBA00010541"/>
    </source>
</evidence>
<dbReference type="InterPro" id="IPR051201">
    <property type="entry name" value="Chloro_Bact_Ser_Proteases"/>
</dbReference>
<dbReference type="Gene3D" id="2.40.10.10">
    <property type="entry name" value="Trypsin-like serine proteases"/>
    <property type="match status" value="2"/>
</dbReference>
<keyword evidence="7" id="KW-1185">Reference proteome</keyword>
<comment type="similarity">
    <text evidence="1">Belongs to the peptidase S1C family.</text>
</comment>
<dbReference type="Pfam" id="PF13365">
    <property type="entry name" value="Trypsin_2"/>
    <property type="match status" value="1"/>
</dbReference>
<dbReference type="Pfam" id="PF13180">
    <property type="entry name" value="PDZ_2"/>
    <property type="match status" value="1"/>
</dbReference>
<dbReference type="PANTHER" id="PTHR43343:SF3">
    <property type="entry name" value="PROTEASE DO-LIKE 8, CHLOROPLASTIC"/>
    <property type="match status" value="1"/>
</dbReference>
<dbReference type="GO" id="GO:0006508">
    <property type="term" value="P:proteolysis"/>
    <property type="evidence" value="ECO:0007669"/>
    <property type="project" value="UniProtKB-KW"/>
</dbReference>
<evidence type="ECO:0000313" key="7">
    <source>
        <dbReference type="Proteomes" id="UP000010467"/>
    </source>
</evidence>
<dbReference type="OrthoDB" id="73775at2"/>
<keyword evidence="4" id="KW-0732">Signal</keyword>